<comment type="similarity">
    <text evidence="1">Belongs to the helicase family. UvrD subfamily.</text>
</comment>
<dbReference type="Gene3D" id="1.10.486.10">
    <property type="entry name" value="PCRA, domain 4"/>
    <property type="match status" value="1"/>
</dbReference>
<dbReference type="InterPro" id="IPR027417">
    <property type="entry name" value="P-loop_NTPase"/>
</dbReference>
<proteinExistence type="inferred from homology"/>
<evidence type="ECO:0000256" key="5">
    <source>
        <dbReference type="ARBA" id="ARBA00022806"/>
    </source>
</evidence>
<sequence length="623" mass="67835">MIRVSDHLAAELSDLNTEQLAAVLHDGDAVLSAGPGSGKTRTLVARAAYLLEADLSIFRGLACLTYTNAAADEIVRRVSAIGAHAGRRLACSTVHAFCRNEILIAYSGLTGSQPPSAGSVMGESGQRKLLQWCFDELGIADLDPKYRTATSNRIRRAIACKEDLATFDQREVAAAHLYEAELVNRDKTDFEAMVVEALRIVTTFPAVRDLLSAKFPHLLVDEYQDMGGVLHQLVVTLHDIAGISVFAVGDGDQSVFGFSGADPRYLNELREREDFTDFPLTTNYRSGQDIIAAAEAALGIARGRKAREGAPPGNLEITGVEGGLDEHANAAVEIVAGAINAGVKYERVAILYPARGQVLDRLLAALDASKIPFLHERDTRLPPGSVSNFVQHCASRTIANMRIRESQAEVVAELTRSTHAPRTMDLAYRLERLRRDSEMSPPSTRLTLARTLQATLDPPDVGYDPEGSATDWLDRLVTNLELDVIASRHPDEDNSAAIDTLCRVVEEDELCLIDIARFAVVAGKVVLTTYHSAKGREFHTVVLPGLLKGIVPMQVKSAGGWRHPSPKEMEEPRRSLYVAITRAEHDVQLIVGPGYFTPYGRWISDGPSPFVIDMAATLQKNTG</sequence>
<keyword evidence="9" id="KW-0413">Isomerase</keyword>
<evidence type="ECO:0000313" key="16">
    <source>
        <dbReference type="Proteomes" id="UP001526201"/>
    </source>
</evidence>
<dbReference type="RefSeq" id="WP_264070269.1">
    <property type="nucleotide sequence ID" value="NZ_JACKTY010000039.1"/>
</dbReference>
<name>A0ABT3CHY4_9MYCO</name>
<dbReference type="InterPro" id="IPR000212">
    <property type="entry name" value="DNA_helicase_UvrD/REP"/>
</dbReference>
<evidence type="ECO:0000256" key="3">
    <source>
        <dbReference type="ARBA" id="ARBA00022763"/>
    </source>
</evidence>
<evidence type="ECO:0000256" key="13">
    <source>
        <dbReference type="PROSITE-ProRule" id="PRU00560"/>
    </source>
</evidence>
<comment type="catalytic activity">
    <reaction evidence="12">
        <text>ATP + H2O = ADP + phosphate + H(+)</text>
        <dbReference type="Rhea" id="RHEA:13065"/>
        <dbReference type="ChEBI" id="CHEBI:15377"/>
        <dbReference type="ChEBI" id="CHEBI:15378"/>
        <dbReference type="ChEBI" id="CHEBI:30616"/>
        <dbReference type="ChEBI" id="CHEBI:43474"/>
        <dbReference type="ChEBI" id="CHEBI:456216"/>
        <dbReference type="EC" id="5.6.2.4"/>
    </reaction>
</comment>
<evidence type="ECO:0000256" key="9">
    <source>
        <dbReference type="ARBA" id="ARBA00023235"/>
    </source>
</evidence>
<dbReference type="InterPro" id="IPR013986">
    <property type="entry name" value="DExx_box_DNA_helicase_dom_sf"/>
</dbReference>
<evidence type="ECO:0000256" key="2">
    <source>
        <dbReference type="ARBA" id="ARBA00022741"/>
    </source>
</evidence>
<dbReference type="Pfam" id="PF00580">
    <property type="entry name" value="UvrD-helicase"/>
    <property type="match status" value="1"/>
</dbReference>
<evidence type="ECO:0000259" key="14">
    <source>
        <dbReference type="PROSITE" id="PS51198"/>
    </source>
</evidence>
<dbReference type="EMBL" id="JACKTY010000039">
    <property type="protein sequence ID" value="MCV7229069.1"/>
    <property type="molecule type" value="Genomic_DNA"/>
</dbReference>
<evidence type="ECO:0000256" key="4">
    <source>
        <dbReference type="ARBA" id="ARBA00022801"/>
    </source>
</evidence>
<dbReference type="SUPFAM" id="SSF52540">
    <property type="entry name" value="P-loop containing nucleoside triphosphate hydrolases"/>
    <property type="match status" value="1"/>
</dbReference>
<comment type="catalytic activity">
    <reaction evidence="10">
        <text>Couples ATP hydrolysis with the unwinding of duplex DNA by translocating in the 3'-5' direction.</text>
        <dbReference type="EC" id="5.6.2.4"/>
    </reaction>
</comment>
<evidence type="ECO:0000256" key="10">
    <source>
        <dbReference type="ARBA" id="ARBA00034617"/>
    </source>
</evidence>
<keyword evidence="8" id="KW-0234">DNA repair</keyword>
<dbReference type="Proteomes" id="UP001526201">
    <property type="component" value="Unassembled WGS sequence"/>
</dbReference>
<evidence type="ECO:0000256" key="6">
    <source>
        <dbReference type="ARBA" id="ARBA00022840"/>
    </source>
</evidence>
<organism evidence="15 16">
    <name type="scientific">Mycolicibacterium komossense</name>
    <dbReference type="NCBI Taxonomy" id="1779"/>
    <lineage>
        <taxon>Bacteria</taxon>
        <taxon>Bacillati</taxon>
        <taxon>Actinomycetota</taxon>
        <taxon>Actinomycetes</taxon>
        <taxon>Mycobacteriales</taxon>
        <taxon>Mycobacteriaceae</taxon>
        <taxon>Mycolicibacterium</taxon>
    </lineage>
</organism>
<keyword evidence="6 13" id="KW-0067">ATP-binding</keyword>
<keyword evidence="5 13" id="KW-0347">Helicase</keyword>
<dbReference type="Gene3D" id="3.40.50.300">
    <property type="entry name" value="P-loop containing nucleotide triphosphate hydrolases"/>
    <property type="match status" value="2"/>
</dbReference>
<keyword evidence="16" id="KW-1185">Reference proteome</keyword>
<evidence type="ECO:0000256" key="1">
    <source>
        <dbReference type="ARBA" id="ARBA00009922"/>
    </source>
</evidence>
<dbReference type="PROSITE" id="PS51198">
    <property type="entry name" value="UVRD_HELICASE_ATP_BIND"/>
    <property type="match status" value="1"/>
</dbReference>
<dbReference type="Pfam" id="PF13361">
    <property type="entry name" value="UvrD_C"/>
    <property type="match status" value="1"/>
</dbReference>
<protein>
    <recommendedName>
        <fullName evidence="11">DNA 3'-5' helicase</fullName>
        <ecNumber evidence="11">5.6.2.4</ecNumber>
    </recommendedName>
</protein>
<keyword evidence="4 13" id="KW-0378">Hydrolase</keyword>
<evidence type="ECO:0000313" key="15">
    <source>
        <dbReference type="EMBL" id="MCV7229069.1"/>
    </source>
</evidence>
<keyword evidence="3" id="KW-0227">DNA damage</keyword>
<comment type="caution">
    <text evidence="15">The sequence shown here is derived from an EMBL/GenBank/DDBJ whole genome shotgun (WGS) entry which is preliminary data.</text>
</comment>
<dbReference type="Gene3D" id="1.10.10.160">
    <property type="match status" value="1"/>
</dbReference>
<evidence type="ECO:0000256" key="8">
    <source>
        <dbReference type="ARBA" id="ARBA00023204"/>
    </source>
</evidence>
<evidence type="ECO:0000256" key="7">
    <source>
        <dbReference type="ARBA" id="ARBA00023125"/>
    </source>
</evidence>
<keyword evidence="2 13" id="KW-0547">Nucleotide-binding</keyword>
<dbReference type="GO" id="GO:0004386">
    <property type="term" value="F:helicase activity"/>
    <property type="evidence" value="ECO:0007669"/>
    <property type="project" value="UniProtKB-KW"/>
</dbReference>
<keyword evidence="7" id="KW-0238">DNA-binding</keyword>
<dbReference type="PANTHER" id="PTHR11070">
    <property type="entry name" value="UVRD / RECB / PCRA DNA HELICASE FAMILY MEMBER"/>
    <property type="match status" value="1"/>
</dbReference>
<dbReference type="InterPro" id="IPR014017">
    <property type="entry name" value="DNA_helicase_UvrD-like_C"/>
</dbReference>
<feature type="binding site" evidence="13">
    <location>
        <begin position="33"/>
        <end position="40"/>
    </location>
    <ligand>
        <name>ATP</name>
        <dbReference type="ChEBI" id="CHEBI:30616"/>
    </ligand>
</feature>
<reference evidence="15 16" key="1">
    <citation type="journal article" date="2022" name="BMC Genomics">
        <title>Comparative genome analysis of mycobacteria focusing on tRNA and non-coding RNA.</title>
        <authorList>
            <person name="Behra P.R.K."/>
            <person name="Pettersson B.M.F."/>
            <person name="Ramesh M."/>
            <person name="Das S."/>
            <person name="Dasgupta S."/>
            <person name="Kirsebom L.A."/>
        </authorList>
    </citation>
    <scope>NUCLEOTIDE SEQUENCE [LARGE SCALE GENOMIC DNA]</scope>
    <source>
        <strain evidence="15 16">DSM 44078</strain>
    </source>
</reference>
<dbReference type="InterPro" id="IPR014016">
    <property type="entry name" value="UvrD-like_ATP-bd"/>
</dbReference>
<dbReference type="EC" id="5.6.2.4" evidence="11"/>
<dbReference type="CDD" id="cd17932">
    <property type="entry name" value="DEXQc_UvrD"/>
    <property type="match status" value="1"/>
</dbReference>
<dbReference type="PANTHER" id="PTHR11070:SF2">
    <property type="entry name" value="ATP-DEPENDENT DNA HELICASE SRS2"/>
    <property type="match status" value="1"/>
</dbReference>
<accession>A0ABT3CHY4</accession>
<evidence type="ECO:0000256" key="12">
    <source>
        <dbReference type="ARBA" id="ARBA00048988"/>
    </source>
</evidence>
<evidence type="ECO:0000256" key="11">
    <source>
        <dbReference type="ARBA" id="ARBA00034808"/>
    </source>
</evidence>
<gene>
    <name evidence="15" type="ORF">H7J73_23930</name>
</gene>
<feature type="domain" description="UvrD-like helicase ATP-binding" evidence="14">
    <location>
        <begin position="12"/>
        <end position="287"/>
    </location>
</feature>